<comment type="caution">
    <text evidence="1">The sequence shown here is derived from an EMBL/GenBank/DDBJ whole genome shotgun (WGS) entry which is preliminary data.</text>
</comment>
<organism evidence="1 2">
    <name type="scientific">Penicillium hetheringtonii</name>
    <dbReference type="NCBI Taxonomy" id="911720"/>
    <lineage>
        <taxon>Eukaryota</taxon>
        <taxon>Fungi</taxon>
        <taxon>Dikarya</taxon>
        <taxon>Ascomycota</taxon>
        <taxon>Pezizomycotina</taxon>
        <taxon>Eurotiomycetes</taxon>
        <taxon>Eurotiomycetidae</taxon>
        <taxon>Eurotiales</taxon>
        <taxon>Aspergillaceae</taxon>
        <taxon>Penicillium</taxon>
    </lineage>
</organism>
<dbReference type="AlphaFoldDB" id="A0AAD6DAN5"/>
<proteinExistence type="predicted"/>
<name>A0AAD6DAN5_9EURO</name>
<dbReference type="Proteomes" id="UP001216150">
    <property type="component" value="Unassembled WGS sequence"/>
</dbReference>
<accession>A0AAD6DAN5</accession>
<reference evidence="1 2" key="1">
    <citation type="journal article" date="2023" name="IMA Fungus">
        <title>Comparative genomic study of the Penicillium genus elucidates a diverse pangenome and 15 lateral gene transfer events.</title>
        <authorList>
            <person name="Petersen C."/>
            <person name="Sorensen T."/>
            <person name="Nielsen M.R."/>
            <person name="Sondergaard T.E."/>
            <person name="Sorensen J.L."/>
            <person name="Fitzpatrick D.A."/>
            <person name="Frisvad J.C."/>
            <person name="Nielsen K.L."/>
        </authorList>
    </citation>
    <scope>NUCLEOTIDE SEQUENCE [LARGE SCALE GENOMIC DNA]</scope>
    <source>
        <strain evidence="1 2">IBT 29057</strain>
    </source>
</reference>
<sequence length="120" mass="13764">MLRSPIRTSLGRLREIEKPCCSSRSQSSCNDRVLIKKRNPFRDYFLAPLSLDSLRPETSVASKATSGFKHRPQSKIDFEKQIPEDFRSNTDEKLTAAQISLRKAKRHFGAVIFRGNRLLN</sequence>
<evidence type="ECO:0000313" key="1">
    <source>
        <dbReference type="EMBL" id="KAJ5569203.1"/>
    </source>
</evidence>
<protein>
    <submittedName>
        <fullName evidence="1">Uncharacterized protein</fullName>
    </submittedName>
</protein>
<evidence type="ECO:0000313" key="2">
    <source>
        <dbReference type="Proteomes" id="UP001216150"/>
    </source>
</evidence>
<dbReference type="EMBL" id="JAQJAC010000010">
    <property type="protein sequence ID" value="KAJ5569203.1"/>
    <property type="molecule type" value="Genomic_DNA"/>
</dbReference>
<keyword evidence="2" id="KW-1185">Reference proteome</keyword>
<gene>
    <name evidence="1" type="ORF">N7450_011689</name>
</gene>